<dbReference type="Gene3D" id="3.30.420.10">
    <property type="entry name" value="Ribonuclease H-like superfamily/Ribonuclease H"/>
    <property type="match status" value="1"/>
</dbReference>
<dbReference type="EMBL" id="BMAV01022597">
    <property type="protein sequence ID" value="GFY77700.1"/>
    <property type="molecule type" value="Genomic_DNA"/>
</dbReference>
<organism evidence="1 2">
    <name type="scientific">Trichonephila inaurata madagascariensis</name>
    <dbReference type="NCBI Taxonomy" id="2747483"/>
    <lineage>
        <taxon>Eukaryota</taxon>
        <taxon>Metazoa</taxon>
        <taxon>Ecdysozoa</taxon>
        <taxon>Arthropoda</taxon>
        <taxon>Chelicerata</taxon>
        <taxon>Arachnida</taxon>
        <taxon>Araneae</taxon>
        <taxon>Araneomorphae</taxon>
        <taxon>Entelegynae</taxon>
        <taxon>Araneoidea</taxon>
        <taxon>Nephilidae</taxon>
        <taxon>Trichonephila</taxon>
        <taxon>Trichonephila inaurata</taxon>
    </lineage>
</organism>
<sequence length="249" mass="29487">MNVELLISKVLENNAIYDASNRNHRLHIWRQTGEELSMPATLPGKSNSEDRLTRGFLDPNLRNDDLWWYGPKWLRKSRLKWPKLNDLLLDDKLKNSEELDQDIDNASTFKCDNKEVQYFFNIIKDKDFKNLISSEGITWKFIAELAAWWGHFYQRLMRAIKEPLRKIIDRAQLTFEETMTILVEIENVLNHQPLTYVSDDISDPEPLIPANFLLVGHKNDYPLNFSEFLNNSTTRESFLKRKYYQTKLC</sequence>
<dbReference type="OrthoDB" id="6425162at2759"/>
<keyword evidence="2" id="KW-1185">Reference proteome</keyword>
<dbReference type="PANTHER" id="PTHR47331">
    <property type="entry name" value="PHD-TYPE DOMAIN-CONTAINING PROTEIN"/>
    <property type="match status" value="1"/>
</dbReference>
<reference evidence="1" key="1">
    <citation type="submission" date="2020-08" db="EMBL/GenBank/DDBJ databases">
        <title>Multicomponent nature underlies the extraordinary mechanical properties of spider dragline silk.</title>
        <authorList>
            <person name="Kono N."/>
            <person name="Nakamura H."/>
            <person name="Mori M."/>
            <person name="Yoshida Y."/>
            <person name="Ohtoshi R."/>
            <person name="Malay A.D."/>
            <person name="Moran D.A.P."/>
            <person name="Tomita M."/>
            <person name="Numata K."/>
            <person name="Arakawa K."/>
        </authorList>
    </citation>
    <scope>NUCLEOTIDE SEQUENCE</scope>
</reference>
<proteinExistence type="predicted"/>
<dbReference type="GO" id="GO:0003676">
    <property type="term" value="F:nucleic acid binding"/>
    <property type="evidence" value="ECO:0007669"/>
    <property type="project" value="InterPro"/>
</dbReference>
<evidence type="ECO:0000313" key="1">
    <source>
        <dbReference type="EMBL" id="GFY77700.1"/>
    </source>
</evidence>
<protein>
    <submittedName>
        <fullName evidence="1">Transposable element Tcb2 transposase</fullName>
    </submittedName>
</protein>
<accession>A0A8X6YV53</accession>
<comment type="caution">
    <text evidence="1">The sequence shown here is derived from an EMBL/GenBank/DDBJ whole genome shotgun (WGS) entry which is preliminary data.</text>
</comment>
<dbReference type="Proteomes" id="UP000886998">
    <property type="component" value="Unassembled WGS sequence"/>
</dbReference>
<gene>
    <name evidence="1" type="primary">X975_16076</name>
    <name evidence="1" type="ORF">TNIN_141781</name>
</gene>
<evidence type="ECO:0000313" key="2">
    <source>
        <dbReference type="Proteomes" id="UP000886998"/>
    </source>
</evidence>
<name>A0A8X6YV53_9ARAC</name>
<dbReference type="InterPro" id="IPR036397">
    <property type="entry name" value="RNaseH_sf"/>
</dbReference>
<dbReference type="AlphaFoldDB" id="A0A8X6YV53"/>